<name>A0A7S3AE47_9EUKA</name>
<evidence type="ECO:0000313" key="2">
    <source>
        <dbReference type="EMBL" id="CAE0096102.1"/>
    </source>
</evidence>
<dbReference type="InterPro" id="IPR006085">
    <property type="entry name" value="XPG_DNA_repair_N"/>
</dbReference>
<dbReference type="EMBL" id="HBHX01000371">
    <property type="protein sequence ID" value="CAE0096102.1"/>
    <property type="molecule type" value="Transcribed_RNA"/>
</dbReference>
<proteinExistence type="predicted"/>
<gene>
    <name evidence="2" type="ORF">HERI1096_LOCUS219</name>
</gene>
<accession>A0A7S3AE47</accession>
<organism evidence="2">
    <name type="scientific">Haptolina ericina</name>
    <dbReference type="NCBI Taxonomy" id="156174"/>
    <lineage>
        <taxon>Eukaryota</taxon>
        <taxon>Haptista</taxon>
        <taxon>Haptophyta</taxon>
        <taxon>Prymnesiophyceae</taxon>
        <taxon>Prymnesiales</taxon>
        <taxon>Prymnesiaceae</taxon>
        <taxon>Haptolina</taxon>
    </lineage>
</organism>
<dbReference type="SUPFAM" id="SSF88723">
    <property type="entry name" value="PIN domain-like"/>
    <property type="match status" value="1"/>
</dbReference>
<dbReference type="AlphaFoldDB" id="A0A7S3AE47"/>
<evidence type="ECO:0000259" key="1">
    <source>
        <dbReference type="Pfam" id="PF00752"/>
    </source>
</evidence>
<dbReference type="GO" id="GO:0004518">
    <property type="term" value="F:nuclease activity"/>
    <property type="evidence" value="ECO:0007669"/>
    <property type="project" value="InterPro"/>
</dbReference>
<sequence length="125" mass="14047">MLCAALVAVAALVSDNVGIKRLSKNVIKQVWREGRLQDLHDTRLAVDTAGWIVKAVTSNAQDICLEKADSTKHHADFTRRLQNVLHLLPDSSSLILVLDGDRWPLKKAQQPFRCSREGWCEGWCE</sequence>
<reference evidence="2" key="1">
    <citation type="submission" date="2021-01" db="EMBL/GenBank/DDBJ databases">
        <authorList>
            <person name="Corre E."/>
            <person name="Pelletier E."/>
            <person name="Niang G."/>
            <person name="Scheremetjew M."/>
            <person name="Finn R."/>
            <person name="Kale V."/>
            <person name="Holt S."/>
            <person name="Cochrane G."/>
            <person name="Meng A."/>
            <person name="Brown T."/>
            <person name="Cohen L."/>
        </authorList>
    </citation>
    <scope>NUCLEOTIDE SEQUENCE</scope>
    <source>
        <strain evidence="2">CCMP281</strain>
    </source>
</reference>
<dbReference type="InterPro" id="IPR029060">
    <property type="entry name" value="PIN-like_dom_sf"/>
</dbReference>
<protein>
    <recommendedName>
        <fullName evidence="1">XPG N-terminal domain-containing protein</fullName>
    </recommendedName>
</protein>
<dbReference type="Gene3D" id="3.40.50.1010">
    <property type="entry name" value="5'-nuclease"/>
    <property type="match status" value="1"/>
</dbReference>
<dbReference type="Pfam" id="PF00752">
    <property type="entry name" value="XPG_N"/>
    <property type="match status" value="1"/>
</dbReference>
<feature type="domain" description="XPG N-terminal" evidence="1">
    <location>
        <begin position="18"/>
        <end position="111"/>
    </location>
</feature>